<keyword evidence="18" id="KW-1185">Reference proteome</keyword>
<evidence type="ECO:0000256" key="15">
    <source>
        <dbReference type="ARBA" id="ARBA00023136"/>
    </source>
</evidence>
<dbReference type="PANTHER" id="PTHR10903">
    <property type="entry name" value="GTPASE, IMAP FAMILY MEMBER-RELATED"/>
    <property type="match status" value="1"/>
</dbReference>
<evidence type="ECO:0000256" key="8">
    <source>
        <dbReference type="ARBA" id="ARBA00022741"/>
    </source>
</evidence>
<dbReference type="STRING" id="5454.A0A163FGF5"/>
<evidence type="ECO:0000256" key="9">
    <source>
        <dbReference type="ARBA" id="ARBA00022801"/>
    </source>
</evidence>
<dbReference type="GO" id="GO:0016020">
    <property type="term" value="C:membrane"/>
    <property type="evidence" value="ECO:0007669"/>
    <property type="project" value="UniProtKB-SubCell"/>
</dbReference>
<keyword evidence="4" id="KW-0150">Chloroplast</keyword>
<comment type="caution">
    <text evidence="17">The sequence shown here is derived from an EMBL/GenBank/DDBJ whole genome shotgun (WGS) entry which is preliminary data.</text>
</comment>
<evidence type="ECO:0000256" key="16">
    <source>
        <dbReference type="ARBA" id="ARBA00024013"/>
    </source>
</evidence>
<sequence>MSVVAQKGDVLIAVVGVTGAGKSTFINKATGQTTSSGMREGNTLRSCTQKVQVARCQIGGKWVCLIDTPGFDDTNVMDSDTLKSIADFLHLSYRDNKLLHGVILLHPIDGTRVTGSERRRTRLFEKICGANAYARIVIATTMWEKMANQAEGARHTQERIADKEFWGAMVSQGAKVEKHLNNAQSARKIVSMVVNNPSVVLQMQRELNQHQGSVYNTSAGKQLDADLDQTGDQVRREIDKLRGERNAAAEIQELRAELAKVEEDRQRLRSAKTSWQLLTPAWLATLITGAGVAIASPAACIVQ</sequence>
<keyword evidence="6" id="KW-0812">Transmembrane</keyword>
<evidence type="ECO:0000256" key="11">
    <source>
        <dbReference type="ARBA" id="ARBA00022842"/>
    </source>
</evidence>
<evidence type="ECO:0000256" key="14">
    <source>
        <dbReference type="ARBA" id="ARBA00023134"/>
    </source>
</evidence>
<name>A0A163FGF5_DIDRA</name>
<keyword evidence="9" id="KW-0378">Hydrolase</keyword>
<evidence type="ECO:0000256" key="1">
    <source>
        <dbReference type="ARBA" id="ARBA00001946"/>
    </source>
</evidence>
<proteinExistence type="predicted"/>
<keyword evidence="3" id="KW-0813">Transport</keyword>
<evidence type="ECO:0000256" key="5">
    <source>
        <dbReference type="ARBA" id="ARBA00022640"/>
    </source>
</evidence>
<dbReference type="CDD" id="cd00882">
    <property type="entry name" value="Ras_like_GTPase"/>
    <property type="match status" value="1"/>
</dbReference>
<dbReference type="Pfam" id="PF04548">
    <property type="entry name" value="AIG1"/>
    <property type="match status" value="1"/>
</dbReference>
<dbReference type="GO" id="GO:0046872">
    <property type="term" value="F:metal ion binding"/>
    <property type="evidence" value="ECO:0007669"/>
    <property type="project" value="UniProtKB-KW"/>
</dbReference>
<dbReference type="AlphaFoldDB" id="A0A163FGF5"/>
<accession>A0A163FGF5</accession>
<dbReference type="GO" id="GO:0005525">
    <property type="term" value="F:GTP binding"/>
    <property type="evidence" value="ECO:0007669"/>
    <property type="project" value="UniProtKB-KW"/>
</dbReference>
<dbReference type="GO" id="GO:0015031">
    <property type="term" value="P:protein transport"/>
    <property type="evidence" value="ECO:0007669"/>
    <property type="project" value="UniProtKB-KW"/>
</dbReference>
<keyword evidence="10" id="KW-1002">Plastid outer membrane</keyword>
<evidence type="ECO:0000313" key="18">
    <source>
        <dbReference type="Proteomes" id="UP000076837"/>
    </source>
</evidence>
<evidence type="ECO:0000256" key="7">
    <source>
        <dbReference type="ARBA" id="ARBA00022723"/>
    </source>
</evidence>
<evidence type="ECO:0000256" key="6">
    <source>
        <dbReference type="ARBA" id="ARBA00022692"/>
    </source>
</evidence>
<evidence type="ECO:0000256" key="2">
    <source>
        <dbReference type="ARBA" id="ARBA00004167"/>
    </source>
</evidence>
<gene>
    <name evidence="17" type="ORF">ST47_g4519</name>
</gene>
<keyword evidence="15" id="KW-0472">Membrane</keyword>
<evidence type="ECO:0000256" key="4">
    <source>
        <dbReference type="ARBA" id="ARBA00022528"/>
    </source>
</evidence>
<keyword evidence="7" id="KW-0479">Metal-binding</keyword>
<dbReference type="PANTHER" id="PTHR10903:SF135">
    <property type="entry name" value="TRANSLOCASE OF CHLOROPLAST 120, CHLOROPLASTIC-RELATED"/>
    <property type="match status" value="1"/>
</dbReference>
<reference evidence="17 18" key="1">
    <citation type="journal article" date="2016" name="Sci. Rep.">
        <title>Draft genome sequencing and secretome analysis of fungal phytopathogen Ascochyta rabiei provides insight into the necrotrophic effector repertoire.</title>
        <authorList>
            <person name="Verma S."/>
            <person name="Gazara R.K."/>
            <person name="Nizam S."/>
            <person name="Parween S."/>
            <person name="Chattopadhyay D."/>
            <person name="Verma P.K."/>
        </authorList>
    </citation>
    <scope>NUCLEOTIDE SEQUENCE [LARGE SCALE GENOMIC DNA]</scope>
    <source>
        <strain evidence="17 18">ArDII</strain>
    </source>
</reference>
<keyword evidence="13" id="KW-1133">Transmembrane helix</keyword>
<comment type="subcellular location">
    <subcellularLocation>
        <location evidence="2">Membrane</location>
        <topology evidence="2">Single-pass membrane protein</topology>
    </subcellularLocation>
    <subcellularLocation>
        <location evidence="16">Plastid</location>
        <location evidence="16">Chloroplast outer membrane</location>
    </subcellularLocation>
</comment>
<keyword evidence="12" id="KW-0653">Protein transport</keyword>
<keyword evidence="14" id="KW-0342">GTP-binding</keyword>
<dbReference type="Gene3D" id="3.40.50.300">
    <property type="entry name" value="P-loop containing nucleotide triphosphate hydrolases"/>
    <property type="match status" value="1"/>
</dbReference>
<dbReference type="EMBL" id="JYNV01000165">
    <property type="protein sequence ID" value="KZM24346.1"/>
    <property type="molecule type" value="Genomic_DNA"/>
</dbReference>
<evidence type="ECO:0000256" key="13">
    <source>
        <dbReference type="ARBA" id="ARBA00022989"/>
    </source>
</evidence>
<dbReference type="InterPro" id="IPR027417">
    <property type="entry name" value="P-loop_NTPase"/>
</dbReference>
<dbReference type="GO" id="GO:0016787">
    <property type="term" value="F:hydrolase activity"/>
    <property type="evidence" value="ECO:0007669"/>
    <property type="project" value="UniProtKB-KW"/>
</dbReference>
<dbReference type="OrthoDB" id="8954335at2759"/>
<dbReference type="Proteomes" id="UP000076837">
    <property type="component" value="Unassembled WGS sequence"/>
</dbReference>
<comment type="cofactor">
    <cofactor evidence="1">
        <name>Mg(2+)</name>
        <dbReference type="ChEBI" id="CHEBI:18420"/>
    </cofactor>
</comment>
<protein>
    <submittedName>
        <fullName evidence="17">GTP binding</fullName>
    </submittedName>
</protein>
<dbReference type="InterPro" id="IPR045058">
    <property type="entry name" value="GIMA/IAN/Toc"/>
</dbReference>
<keyword evidence="8" id="KW-0547">Nucleotide-binding</keyword>
<dbReference type="SUPFAM" id="SSF52540">
    <property type="entry name" value="P-loop containing nucleoside triphosphate hydrolases"/>
    <property type="match status" value="1"/>
</dbReference>
<organism evidence="17 18">
    <name type="scientific">Didymella rabiei</name>
    <name type="common">Chickpea ascochyta blight fungus</name>
    <name type="synonym">Mycosphaerella rabiei</name>
    <dbReference type="NCBI Taxonomy" id="5454"/>
    <lineage>
        <taxon>Eukaryota</taxon>
        <taxon>Fungi</taxon>
        <taxon>Dikarya</taxon>
        <taxon>Ascomycota</taxon>
        <taxon>Pezizomycotina</taxon>
        <taxon>Dothideomycetes</taxon>
        <taxon>Pleosporomycetidae</taxon>
        <taxon>Pleosporales</taxon>
        <taxon>Pleosporineae</taxon>
        <taxon>Didymellaceae</taxon>
        <taxon>Ascochyta</taxon>
    </lineage>
</organism>
<keyword evidence="5" id="KW-0934">Plastid</keyword>
<evidence type="ECO:0000256" key="12">
    <source>
        <dbReference type="ARBA" id="ARBA00022927"/>
    </source>
</evidence>
<evidence type="ECO:0000256" key="10">
    <source>
        <dbReference type="ARBA" id="ARBA00022805"/>
    </source>
</evidence>
<dbReference type="InterPro" id="IPR006703">
    <property type="entry name" value="G_AIG1"/>
</dbReference>
<evidence type="ECO:0000256" key="3">
    <source>
        <dbReference type="ARBA" id="ARBA00022448"/>
    </source>
</evidence>
<keyword evidence="11" id="KW-0460">Magnesium</keyword>
<evidence type="ECO:0000313" key="17">
    <source>
        <dbReference type="EMBL" id="KZM24346.1"/>
    </source>
</evidence>